<gene>
    <name evidence="2" type="ORF">GM418_06665</name>
</gene>
<keyword evidence="3" id="KW-1185">Reference proteome</keyword>
<evidence type="ECO:0000313" key="3">
    <source>
        <dbReference type="Proteomes" id="UP000428260"/>
    </source>
</evidence>
<protein>
    <submittedName>
        <fullName evidence="2">Uncharacterized protein</fullName>
    </submittedName>
</protein>
<dbReference type="Proteomes" id="UP000428260">
    <property type="component" value="Chromosome"/>
</dbReference>
<sequence length="60" mass="7143">MFFNVDKLNEGKGKNSFSHSKKEELSQGKDPKINLNTCSKNWHENNTHCHTNRKWEKLRK</sequence>
<organism evidence="2 3">
    <name type="scientific">Maribellus comscasis</name>
    <dbReference type="NCBI Taxonomy" id="2681766"/>
    <lineage>
        <taxon>Bacteria</taxon>
        <taxon>Pseudomonadati</taxon>
        <taxon>Bacteroidota</taxon>
        <taxon>Bacteroidia</taxon>
        <taxon>Marinilabiliales</taxon>
        <taxon>Prolixibacteraceae</taxon>
        <taxon>Maribellus</taxon>
    </lineage>
</organism>
<dbReference type="AlphaFoldDB" id="A0A6I6JT84"/>
<evidence type="ECO:0000313" key="2">
    <source>
        <dbReference type="EMBL" id="QGY43352.1"/>
    </source>
</evidence>
<proteinExistence type="predicted"/>
<dbReference type="EMBL" id="CP046401">
    <property type="protein sequence ID" value="QGY43352.1"/>
    <property type="molecule type" value="Genomic_DNA"/>
</dbReference>
<feature type="region of interest" description="Disordered" evidence="1">
    <location>
        <begin position="1"/>
        <end position="33"/>
    </location>
</feature>
<feature type="compositionally biased region" description="Basic and acidic residues" evidence="1">
    <location>
        <begin position="20"/>
        <end position="32"/>
    </location>
</feature>
<accession>A0A6I6JT84</accession>
<name>A0A6I6JT84_9BACT</name>
<dbReference type="KEGG" id="mcos:GM418_06665"/>
<dbReference type="RefSeq" id="WP_158864394.1">
    <property type="nucleotide sequence ID" value="NZ_CP046401.1"/>
</dbReference>
<evidence type="ECO:0000256" key="1">
    <source>
        <dbReference type="SAM" id="MobiDB-lite"/>
    </source>
</evidence>
<reference evidence="2 3" key="1">
    <citation type="submission" date="2019-11" db="EMBL/GenBank/DDBJ databases">
        <authorList>
            <person name="Zheng R.K."/>
            <person name="Sun C.M."/>
        </authorList>
    </citation>
    <scope>NUCLEOTIDE SEQUENCE [LARGE SCALE GENOMIC DNA]</scope>
    <source>
        <strain evidence="2 3">WC007</strain>
    </source>
</reference>